<evidence type="ECO:0000313" key="1">
    <source>
        <dbReference type="EMBL" id="WCZ39526.1"/>
    </source>
</evidence>
<dbReference type="Pfam" id="PF07751">
    <property type="entry name" value="Abi_2"/>
    <property type="match status" value="1"/>
</dbReference>
<name>A0ABY7UMY2_9CORY</name>
<protein>
    <submittedName>
        <fullName evidence="1">Abi-like protein</fullName>
    </submittedName>
</protein>
<reference evidence="1 2" key="1">
    <citation type="submission" date="2020-10" db="EMBL/GenBank/DDBJ databases">
        <title>Complete genome sequence of Corynebacterium jeddahense DSM 45997, type strain of Corynebacterium jeddahense.</title>
        <authorList>
            <person name="Busche T."/>
            <person name="Kalinowski J."/>
            <person name="Ruckert C."/>
        </authorList>
    </citation>
    <scope>NUCLEOTIDE SEQUENCE [LARGE SCALE GENOMIC DNA]</scope>
    <source>
        <strain evidence="1 2">DSM 45997</strain>
    </source>
</reference>
<gene>
    <name evidence="1" type="ORF">CJEDD_09725</name>
</gene>
<accession>A0ABY7UMY2</accession>
<dbReference type="EMBL" id="CP063194">
    <property type="protein sequence ID" value="WCZ39526.1"/>
    <property type="molecule type" value="Genomic_DNA"/>
</dbReference>
<keyword evidence="2" id="KW-1185">Reference proteome</keyword>
<dbReference type="InterPro" id="IPR011664">
    <property type="entry name" value="Abi_system_AbiD/AbiF-like"/>
</dbReference>
<sequence>MVVDSAQAEQWLNSVGYYRLSAYWYPARQVDPSPTGRRLDQFVPGTDFANVAELYEADRKLRTLVHDGMERIEVAVRTQVVEILCAQHPSNPAFYLSSDSFRSKFAHLQWLQTAYSRLARAGSKSDSVKHHAKHYSGMFPFWAVAEVLDFRDVSVLYSGLKSRDQRAVAENLDIFIDFNVLSDNQKSQVQKSHPFASWLEQLVLIRNVCAHHSRLWNRTFNPASTSFIRTNGNLSPSTGPE</sequence>
<dbReference type="Proteomes" id="UP001218071">
    <property type="component" value="Chromosome"/>
</dbReference>
<evidence type="ECO:0000313" key="2">
    <source>
        <dbReference type="Proteomes" id="UP001218071"/>
    </source>
</evidence>
<organism evidence="1 2">
    <name type="scientific">Corynebacterium jeddahense</name>
    <dbReference type="NCBI Taxonomy" id="1414719"/>
    <lineage>
        <taxon>Bacteria</taxon>
        <taxon>Bacillati</taxon>
        <taxon>Actinomycetota</taxon>
        <taxon>Actinomycetes</taxon>
        <taxon>Mycobacteriales</taxon>
        <taxon>Corynebacteriaceae</taxon>
        <taxon>Corynebacterium</taxon>
    </lineage>
</organism>
<dbReference type="RefSeq" id="WP_232297652.1">
    <property type="nucleotide sequence ID" value="NZ_CBYN010000005.1"/>
</dbReference>
<proteinExistence type="predicted"/>